<gene>
    <name evidence="2" type="ORF">IV203_030336</name>
</gene>
<name>A0A9K3LTJ7_9STRA</name>
<sequence>MPPTAAAATSTSTTTSKTFDDLLTTIGCETETIQAIKKAGLTSLEDLSILKEGDLKTLCEDIYRKGTVPISFMAELRLKLILSEVKIRQYINCPLDTILQADTETIASWRTREALMSTLKDPIDDAPTASEISKNWIKGIETLEYWISRHVDEVTGIPLAFAVRHGPPDTSEYKSTNYSSLCEEFEKRTRLSDEENRDFEWAGPVRVKVWNILYPIFKDHPAFECIKPFQREMDGPAAFAALRKKYLINNLANLASDIDAEFDALTYTQESKRWDFEKYVTKHMELYYLSQALVPYGYHGIDPASRVQRLLSGIKTDTLDSVMIHVFGNDNLLNDFDQTVKLLKDFIGGRNSHQDHQKMANPTRTGKRKSTDSGCHSKRRNKNKGG</sequence>
<dbReference type="Proteomes" id="UP000693970">
    <property type="component" value="Unassembled WGS sequence"/>
</dbReference>
<evidence type="ECO:0000313" key="3">
    <source>
        <dbReference type="Proteomes" id="UP000693970"/>
    </source>
</evidence>
<dbReference type="AlphaFoldDB" id="A0A9K3LTJ7"/>
<evidence type="ECO:0000256" key="1">
    <source>
        <dbReference type="SAM" id="MobiDB-lite"/>
    </source>
</evidence>
<reference evidence="2" key="1">
    <citation type="journal article" date="2021" name="Sci. Rep.">
        <title>Diploid genomic architecture of Nitzschia inconspicua, an elite biomass production diatom.</title>
        <authorList>
            <person name="Oliver A."/>
            <person name="Podell S."/>
            <person name="Pinowska A."/>
            <person name="Traller J.C."/>
            <person name="Smith S.R."/>
            <person name="McClure R."/>
            <person name="Beliaev A."/>
            <person name="Bohutskyi P."/>
            <person name="Hill E.A."/>
            <person name="Rabines A."/>
            <person name="Zheng H."/>
            <person name="Allen L.Z."/>
            <person name="Kuo A."/>
            <person name="Grigoriev I.V."/>
            <person name="Allen A.E."/>
            <person name="Hazlebeck D."/>
            <person name="Allen E.E."/>
        </authorList>
    </citation>
    <scope>NUCLEOTIDE SEQUENCE</scope>
    <source>
        <strain evidence="2">Hildebrandi</strain>
    </source>
</reference>
<protein>
    <submittedName>
        <fullName evidence="2">Uncharacterized protein</fullName>
    </submittedName>
</protein>
<feature type="compositionally biased region" description="Basic residues" evidence="1">
    <location>
        <begin position="376"/>
        <end position="386"/>
    </location>
</feature>
<comment type="caution">
    <text evidence="2">The sequence shown here is derived from an EMBL/GenBank/DDBJ whole genome shotgun (WGS) entry which is preliminary data.</text>
</comment>
<dbReference type="EMBL" id="JAGRRH010000007">
    <property type="protein sequence ID" value="KAG7367665.1"/>
    <property type="molecule type" value="Genomic_DNA"/>
</dbReference>
<accession>A0A9K3LTJ7</accession>
<reference evidence="2" key="2">
    <citation type="submission" date="2021-04" db="EMBL/GenBank/DDBJ databases">
        <authorList>
            <person name="Podell S."/>
        </authorList>
    </citation>
    <scope>NUCLEOTIDE SEQUENCE</scope>
    <source>
        <strain evidence="2">Hildebrandi</strain>
    </source>
</reference>
<dbReference type="OrthoDB" id="54741at2759"/>
<organism evidence="2 3">
    <name type="scientific">Nitzschia inconspicua</name>
    <dbReference type="NCBI Taxonomy" id="303405"/>
    <lineage>
        <taxon>Eukaryota</taxon>
        <taxon>Sar</taxon>
        <taxon>Stramenopiles</taxon>
        <taxon>Ochrophyta</taxon>
        <taxon>Bacillariophyta</taxon>
        <taxon>Bacillariophyceae</taxon>
        <taxon>Bacillariophycidae</taxon>
        <taxon>Bacillariales</taxon>
        <taxon>Bacillariaceae</taxon>
        <taxon>Nitzschia</taxon>
    </lineage>
</organism>
<keyword evidence="3" id="KW-1185">Reference proteome</keyword>
<proteinExistence type="predicted"/>
<evidence type="ECO:0000313" key="2">
    <source>
        <dbReference type="EMBL" id="KAG7367665.1"/>
    </source>
</evidence>
<feature type="region of interest" description="Disordered" evidence="1">
    <location>
        <begin position="351"/>
        <end position="386"/>
    </location>
</feature>